<evidence type="ECO:0000313" key="10">
    <source>
        <dbReference type="Proteomes" id="UP000005387"/>
    </source>
</evidence>
<evidence type="ECO:0000256" key="1">
    <source>
        <dbReference type="ARBA" id="ARBA00001974"/>
    </source>
</evidence>
<evidence type="ECO:0000313" key="9">
    <source>
        <dbReference type="EMBL" id="EFM12399.1"/>
    </source>
</evidence>
<evidence type="ECO:0000256" key="3">
    <source>
        <dbReference type="ARBA" id="ARBA00022630"/>
    </source>
</evidence>
<organism evidence="9 10">
    <name type="scientific">Paenibacillus curdlanolyticus YK9</name>
    <dbReference type="NCBI Taxonomy" id="717606"/>
    <lineage>
        <taxon>Bacteria</taxon>
        <taxon>Bacillati</taxon>
        <taxon>Bacillota</taxon>
        <taxon>Bacilli</taxon>
        <taxon>Bacillales</taxon>
        <taxon>Paenibacillaceae</taxon>
        <taxon>Paenibacillus</taxon>
    </lineage>
</organism>
<evidence type="ECO:0000256" key="6">
    <source>
        <dbReference type="ARBA" id="ARBA00052546"/>
    </source>
</evidence>
<dbReference type="FunFam" id="1.20.140.10:FF:000004">
    <property type="entry name" value="Acyl-CoA dehydrogenase FadE25"/>
    <property type="match status" value="1"/>
</dbReference>
<dbReference type="Gene3D" id="2.40.110.10">
    <property type="entry name" value="Butyryl-CoA Dehydrogenase, subunit A, domain 2"/>
    <property type="match status" value="1"/>
</dbReference>
<dbReference type="InterPro" id="IPR013786">
    <property type="entry name" value="AcylCoA_DH/ox_N"/>
</dbReference>
<name>E0I607_9BACL</name>
<evidence type="ECO:0000256" key="4">
    <source>
        <dbReference type="ARBA" id="ARBA00022827"/>
    </source>
</evidence>
<keyword evidence="3" id="KW-0285">Flavoprotein</keyword>
<comment type="similarity">
    <text evidence="2">Belongs to the acyl-CoA dehydrogenase family.</text>
</comment>
<sequence>MRFQLTEEAEMTRTVLQQFVREQVAPAAVARDEAHLFDRALFKQMGQLGLTGILFPERYGGVGGDKLTYAVALEEIAKGCASSATSLAMHTVYCAWPIYHFGAEPIRERVLIPLVQGTALGGACLAGVTRQSEHGTNGASVTADEAGDWIRLNGSHPVMLHAGYADTYVICAPMARNRQWNMLLINDQEAGLTLKPTVQKLGLHAVPVAEALFQNCTIPREQRIGRFGSGAKAVSTMLQLGQLSAAAIAVGIAQGALDEATAYAKTRKQFGVAIGRQQGILFKLADMSVRTEASRLLIYQAAWQLDAGLDSSRACAIARRYAARTAVAVATEAVQVFGGYGYMREYRVERYMRDAKGIDSDFMLGGMIVEEELRILQ</sequence>
<dbReference type="RefSeq" id="WP_006037094.1">
    <property type="nucleotide sequence ID" value="NZ_AEDD01000002.1"/>
</dbReference>
<dbReference type="eggNOG" id="COG1960">
    <property type="taxonomic scope" value="Bacteria"/>
</dbReference>
<keyword evidence="5" id="KW-0560">Oxidoreductase</keyword>
<reference evidence="9 10" key="1">
    <citation type="submission" date="2010-07" db="EMBL/GenBank/DDBJ databases">
        <title>The draft genome of Paenibacillus curdlanolyticus YK9.</title>
        <authorList>
            <consortium name="US DOE Joint Genome Institute (JGI-PGF)"/>
            <person name="Lucas S."/>
            <person name="Copeland A."/>
            <person name="Lapidus A."/>
            <person name="Cheng J.-F."/>
            <person name="Bruce D."/>
            <person name="Goodwin L."/>
            <person name="Pitluck S."/>
            <person name="Land M.L."/>
            <person name="Hauser L."/>
            <person name="Chang Y.-J."/>
            <person name="Jeffries C."/>
            <person name="Anderson I.J."/>
            <person name="Johnson E."/>
            <person name="Loganathan U."/>
            <person name="Mulhopadhyay B."/>
            <person name="Kyrpides N."/>
            <person name="Woyke T.J."/>
        </authorList>
    </citation>
    <scope>NUCLEOTIDE SEQUENCE [LARGE SCALE GENOMIC DNA]</scope>
    <source>
        <strain evidence="9 10">YK9</strain>
    </source>
</reference>
<evidence type="ECO:0000256" key="5">
    <source>
        <dbReference type="ARBA" id="ARBA00023002"/>
    </source>
</evidence>
<proteinExistence type="inferred from homology"/>
<dbReference type="InterPro" id="IPR009075">
    <property type="entry name" value="AcylCo_DH/oxidase_C"/>
</dbReference>
<dbReference type="InterPro" id="IPR046373">
    <property type="entry name" value="Acyl-CoA_Oxase/DH_mid-dom_sf"/>
</dbReference>
<comment type="catalytic activity">
    <reaction evidence="6">
        <text>a 2,3-saturated acyl-CoA + A = a 2,3-dehydroacyl-CoA + AH2</text>
        <dbReference type="Rhea" id="RHEA:48608"/>
        <dbReference type="ChEBI" id="CHEBI:13193"/>
        <dbReference type="ChEBI" id="CHEBI:17499"/>
        <dbReference type="ChEBI" id="CHEBI:60015"/>
        <dbReference type="ChEBI" id="CHEBI:65111"/>
    </reaction>
</comment>
<evidence type="ECO:0000259" key="8">
    <source>
        <dbReference type="Pfam" id="PF02771"/>
    </source>
</evidence>
<protein>
    <submittedName>
        <fullName evidence="9">Acyl-CoA dehydrogenase domain protein</fullName>
    </submittedName>
</protein>
<dbReference type="AlphaFoldDB" id="E0I607"/>
<feature type="domain" description="Acyl-CoA dehydrogenase/oxidase N-terminal" evidence="8">
    <location>
        <begin position="6"/>
        <end position="117"/>
    </location>
</feature>
<dbReference type="Pfam" id="PF00441">
    <property type="entry name" value="Acyl-CoA_dh_1"/>
    <property type="match status" value="1"/>
</dbReference>
<keyword evidence="4" id="KW-0274">FAD</keyword>
<dbReference type="SUPFAM" id="SSF47203">
    <property type="entry name" value="Acyl-CoA dehydrogenase C-terminal domain-like"/>
    <property type="match status" value="1"/>
</dbReference>
<dbReference type="Proteomes" id="UP000005387">
    <property type="component" value="Unassembled WGS sequence"/>
</dbReference>
<dbReference type="Pfam" id="PF02771">
    <property type="entry name" value="Acyl-CoA_dh_N"/>
    <property type="match status" value="1"/>
</dbReference>
<dbReference type="InterPro" id="IPR006089">
    <property type="entry name" value="Acyl-CoA_DH_CS"/>
</dbReference>
<dbReference type="GO" id="GO:0003995">
    <property type="term" value="F:acyl-CoA dehydrogenase activity"/>
    <property type="evidence" value="ECO:0007669"/>
    <property type="project" value="InterPro"/>
</dbReference>
<dbReference type="Gene3D" id="1.10.540.10">
    <property type="entry name" value="Acyl-CoA dehydrogenase/oxidase, N-terminal domain"/>
    <property type="match status" value="1"/>
</dbReference>
<keyword evidence="10" id="KW-1185">Reference proteome</keyword>
<evidence type="ECO:0000256" key="2">
    <source>
        <dbReference type="ARBA" id="ARBA00009347"/>
    </source>
</evidence>
<feature type="domain" description="Acyl-CoA dehydrogenase/oxidase C-terminal" evidence="7">
    <location>
        <begin position="228"/>
        <end position="357"/>
    </location>
</feature>
<dbReference type="PANTHER" id="PTHR43884">
    <property type="entry name" value="ACYL-COA DEHYDROGENASE"/>
    <property type="match status" value="1"/>
</dbReference>
<dbReference type="FunFam" id="1.10.540.10:FF:000002">
    <property type="entry name" value="Acyl-CoA dehydrogenase FadE19"/>
    <property type="match status" value="1"/>
</dbReference>
<dbReference type="InterPro" id="IPR036250">
    <property type="entry name" value="AcylCo_DH-like_C"/>
</dbReference>
<accession>E0I607</accession>
<dbReference type="PANTHER" id="PTHR43884:SF41">
    <property type="entry name" value="ACYL-COA DEHYDROGENASE"/>
    <property type="match status" value="1"/>
</dbReference>
<gene>
    <name evidence="9" type="ORF">PaecuDRAFT_1079</name>
</gene>
<dbReference type="PIRSF" id="PIRSF016578">
    <property type="entry name" value="HsaA"/>
    <property type="match status" value="1"/>
</dbReference>
<comment type="cofactor">
    <cofactor evidence="1">
        <name>FAD</name>
        <dbReference type="ChEBI" id="CHEBI:57692"/>
    </cofactor>
</comment>
<dbReference type="EMBL" id="AEDD01000002">
    <property type="protein sequence ID" value="EFM12399.1"/>
    <property type="molecule type" value="Genomic_DNA"/>
</dbReference>
<dbReference type="GO" id="GO:0050660">
    <property type="term" value="F:flavin adenine dinucleotide binding"/>
    <property type="evidence" value="ECO:0007669"/>
    <property type="project" value="InterPro"/>
</dbReference>
<dbReference type="InterPro" id="IPR037069">
    <property type="entry name" value="AcylCoA_DH/ox_N_sf"/>
</dbReference>
<dbReference type="STRING" id="717606.PaecuDRAFT_1079"/>
<dbReference type="InterPro" id="IPR009100">
    <property type="entry name" value="AcylCoA_DH/oxidase_NM_dom_sf"/>
</dbReference>
<dbReference type="PROSITE" id="PS00073">
    <property type="entry name" value="ACYL_COA_DH_2"/>
    <property type="match status" value="1"/>
</dbReference>
<dbReference type="SUPFAM" id="SSF56645">
    <property type="entry name" value="Acyl-CoA dehydrogenase NM domain-like"/>
    <property type="match status" value="1"/>
</dbReference>
<evidence type="ECO:0000259" key="7">
    <source>
        <dbReference type="Pfam" id="PF00441"/>
    </source>
</evidence>
<dbReference type="Gene3D" id="1.20.140.10">
    <property type="entry name" value="Butyryl-CoA Dehydrogenase, subunit A, domain 3"/>
    <property type="match status" value="1"/>
</dbReference>